<accession>A0A6M3ZZW7</accession>
<evidence type="ECO:0000313" key="1">
    <source>
        <dbReference type="EMBL" id="QJQ04514.1"/>
    </source>
</evidence>
<reference evidence="1 2" key="1">
    <citation type="journal article" date="2019" name="Int. J. Syst. Evol. Microbiol.">
        <title>Undibacterium piscinae sp. nov., isolated from Korean shiner intestine.</title>
        <authorList>
            <person name="Lee S.Y."/>
            <person name="Kang W."/>
            <person name="Kim P.S."/>
            <person name="Kim H.S."/>
            <person name="Sung H."/>
            <person name="Shin N.R."/>
            <person name="Whon T.W."/>
            <person name="Yun J.H."/>
            <person name="Lee J.Y."/>
            <person name="Lee J.Y."/>
            <person name="Jung M.J."/>
            <person name="Jeong Y.S."/>
            <person name="Tak E.J."/>
            <person name="Han J.E."/>
            <person name="Hyun D.W."/>
            <person name="Kang M.S."/>
            <person name="Lee K.E."/>
            <person name="Lee B.H."/>
            <person name="Bae J.W."/>
        </authorList>
    </citation>
    <scope>NUCLEOTIDE SEQUENCE [LARGE SCALE GENOMIC DNA]</scope>
    <source>
        <strain evidence="1 2">S11R28</strain>
    </source>
</reference>
<dbReference type="EMBL" id="CP051152">
    <property type="protein sequence ID" value="QJQ04514.1"/>
    <property type="molecule type" value="Genomic_DNA"/>
</dbReference>
<dbReference type="Proteomes" id="UP000274350">
    <property type="component" value="Chromosome"/>
</dbReference>
<name>A0A6M3ZZW7_9BURK</name>
<sequence length="51" mass="5535">MTNKRCQQVWIVGLVKQSYIVAKDSSQGDLVGKRIASTPYLAAGTSPARLK</sequence>
<proteinExistence type="predicted"/>
<keyword evidence="2" id="KW-1185">Reference proteome</keyword>
<evidence type="ECO:0000313" key="2">
    <source>
        <dbReference type="Proteomes" id="UP000274350"/>
    </source>
</evidence>
<dbReference type="AlphaFoldDB" id="A0A6M3ZZW7"/>
<protein>
    <submittedName>
        <fullName evidence="1">Uncharacterized protein</fullName>
    </submittedName>
</protein>
<organism evidence="1 2">
    <name type="scientific">Undibacterium piscinae</name>
    <dbReference type="NCBI Taxonomy" id="2495591"/>
    <lineage>
        <taxon>Bacteria</taxon>
        <taxon>Pseudomonadati</taxon>
        <taxon>Pseudomonadota</taxon>
        <taxon>Betaproteobacteria</taxon>
        <taxon>Burkholderiales</taxon>
        <taxon>Oxalobacteraceae</taxon>
        <taxon>Undibacterium</taxon>
    </lineage>
</organism>
<dbReference type="KEGG" id="upi:EJG51_000110"/>
<gene>
    <name evidence="1" type="ORF">EJG51_000110</name>
</gene>